<dbReference type="InterPro" id="IPR013786">
    <property type="entry name" value="AcylCoA_DH/ox_N"/>
</dbReference>
<evidence type="ECO:0000259" key="2">
    <source>
        <dbReference type="Pfam" id="PF02771"/>
    </source>
</evidence>
<dbReference type="PANTHER" id="PTHR43884:SF12">
    <property type="entry name" value="ISOVALERYL-COA DEHYDROGENASE, MITOCHONDRIAL-RELATED"/>
    <property type="match status" value="1"/>
</dbReference>
<evidence type="ECO:0000313" key="5">
    <source>
        <dbReference type="Proteomes" id="UP001597114"/>
    </source>
</evidence>
<feature type="domain" description="Acyl-CoA dehydrogenase C-terminal" evidence="3">
    <location>
        <begin position="229"/>
        <end position="362"/>
    </location>
</feature>
<gene>
    <name evidence="4" type="ORF">ACFSJD_28135</name>
</gene>
<keyword evidence="5" id="KW-1185">Reference proteome</keyword>
<dbReference type="InterPro" id="IPR046373">
    <property type="entry name" value="Acyl-CoA_Oxase/DH_mid-dom_sf"/>
</dbReference>
<organism evidence="4 5">
    <name type="scientific">Pseudonocardia yunnanensis</name>
    <dbReference type="NCBI Taxonomy" id="58107"/>
    <lineage>
        <taxon>Bacteria</taxon>
        <taxon>Bacillati</taxon>
        <taxon>Actinomycetota</taxon>
        <taxon>Actinomycetes</taxon>
        <taxon>Pseudonocardiales</taxon>
        <taxon>Pseudonocardiaceae</taxon>
        <taxon>Pseudonocardia</taxon>
    </lineage>
</organism>
<comment type="caution">
    <text evidence="4">The sequence shown here is derived from an EMBL/GenBank/DDBJ whole genome shotgun (WGS) entry which is preliminary data.</text>
</comment>
<proteinExistence type="predicted"/>
<evidence type="ECO:0000313" key="4">
    <source>
        <dbReference type="EMBL" id="MFD1521399.1"/>
    </source>
</evidence>
<dbReference type="InterPro" id="IPR009100">
    <property type="entry name" value="AcylCoA_DH/oxidase_NM_dom_sf"/>
</dbReference>
<dbReference type="SUPFAM" id="SSF56645">
    <property type="entry name" value="Acyl-CoA dehydrogenase NM domain-like"/>
    <property type="match status" value="1"/>
</dbReference>
<feature type="domain" description="Acyl-CoA dehydrogenase/oxidase N-terminal" evidence="2">
    <location>
        <begin position="12"/>
        <end position="76"/>
    </location>
</feature>
<sequence>MATARELVPLLRAHASETERLGTPAPDVHAALRAAGFYTLTAPRKYGGREAGVRTVIDVFSELARGCGSSAWVAKICCGAAFMTALFDDQARQDVWGKDGLTAVSGSTNGASSNTARRRPGGIIIDGDWFYASGIHQAQWVLCQVSVEADTAEHPDVRLALLPASDVAINTTWDMAGMQGSGSDGFTVRQVFVPEYRTLPAWKLSGSNHRWQEGERVYHASVASMLAISMAGPVIGMAQGALDHVLETLAKGKAITGSVYTDAIRSPSVQMGIADVVSLIDTARLHAYRAAGDIEAASAEGHRLDVGARARIRMDAGVVMLRCREAIERLLDVGGASGFRRSNPLQRFWRDLATASRHAAVSSSLSREIYGRALLGIEEQVTGAV</sequence>
<dbReference type="PIRSF" id="PIRSF016578">
    <property type="entry name" value="HsaA"/>
    <property type="match status" value="1"/>
</dbReference>
<dbReference type="Gene3D" id="2.40.110.10">
    <property type="entry name" value="Butyryl-CoA Dehydrogenase, subunit A, domain 2"/>
    <property type="match status" value="1"/>
</dbReference>
<dbReference type="Gene3D" id="1.10.540.10">
    <property type="entry name" value="Acyl-CoA dehydrogenase/oxidase, N-terminal domain"/>
    <property type="match status" value="1"/>
</dbReference>
<dbReference type="Pfam" id="PF08028">
    <property type="entry name" value="Acyl-CoA_dh_2"/>
    <property type="match status" value="1"/>
</dbReference>
<dbReference type="Gene3D" id="1.20.140.10">
    <property type="entry name" value="Butyryl-CoA Dehydrogenase, subunit A, domain 3"/>
    <property type="match status" value="1"/>
</dbReference>
<dbReference type="EMBL" id="JBHUCO010000034">
    <property type="protein sequence ID" value="MFD1521399.1"/>
    <property type="molecule type" value="Genomic_DNA"/>
</dbReference>
<reference evidence="5" key="1">
    <citation type="journal article" date="2019" name="Int. J. Syst. Evol. Microbiol.">
        <title>The Global Catalogue of Microorganisms (GCM) 10K type strain sequencing project: providing services to taxonomists for standard genome sequencing and annotation.</title>
        <authorList>
            <consortium name="The Broad Institute Genomics Platform"/>
            <consortium name="The Broad Institute Genome Sequencing Center for Infectious Disease"/>
            <person name="Wu L."/>
            <person name="Ma J."/>
        </authorList>
    </citation>
    <scope>NUCLEOTIDE SEQUENCE [LARGE SCALE GENOMIC DNA]</scope>
    <source>
        <strain evidence="5">CCM 7043</strain>
    </source>
</reference>
<dbReference type="PANTHER" id="PTHR43884">
    <property type="entry name" value="ACYL-COA DEHYDROGENASE"/>
    <property type="match status" value="1"/>
</dbReference>
<dbReference type="InterPro" id="IPR013107">
    <property type="entry name" value="Acyl-CoA_DH_C"/>
</dbReference>
<dbReference type="Proteomes" id="UP001597114">
    <property type="component" value="Unassembled WGS sequence"/>
</dbReference>
<name>A0ABW4F546_9PSEU</name>
<evidence type="ECO:0000259" key="3">
    <source>
        <dbReference type="Pfam" id="PF08028"/>
    </source>
</evidence>
<keyword evidence="1" id="KW-0560">Oxidoreductase</keyword>
<accession>A0ABW4F546</accession>
<protein>
    <submittedName>
        <fullName evidence="4">Acyl-CoA dehydrogenase family protein</fullName>
    </submittedName>
</protein>
<dbReference type="InterPro" id="IPR037069">
    <property type="entry name" value="AcylCoA_DH/ox_N_sf"/>
</dbReference>
<dbReference type="SUPFAM" id="SSF47203">
    <property type="entry name" value="Acyl-CoA dehydrogenase C-terminal domain-like"/>
    <property type="match status" value="1"/>
</dbReference>
<dbReference type="RefSeq" id="WP_344724483.1">
    <property type="nucleotide sequence ID" value="NZ_BAAAUS010000025.1"/>
</dbReference>
<dbReference type="InterPro" id="IPR036250">
    <property type="entry name" value="AcylCo_DH-like_C"/>
</dbReference>
<dbReference type="Pfam" id="PF02771">
    <property type="entry name" value="Acyl-CoA_dh_N"/>
    <property type="match status" value="1"/>
</dbReference>
<evidence type="ECO:0000256" key="1">
    <source>
        <dbReference type="ARBA" id="ARBA00023002"/>
    </source>
</evidence>